<evidence type="ECO:0000313" key="3">
    <source>
        <dbReference type="EMBL" id="TBN17032.1"/>
    </source>
</evidence>
<accession>A0ABY1YBX1</accession>
<evidence type="ECO:0000313" key="4">
    <source>
        <dbReference type="Proteomes" id="UP000294239"/>
    </source>
</evidence>
<evidence type="ECO:0000259" key="2">
    <source>
        <dbReference type="PROSITE" id="PS50110"/>
    </source>
</evidence>
<dbReference type="Gene3D" id="3.40.50.2300">
    <property type="match status" value="1"/>
</dbReference>
<dbReference type="InterPro" id="IPR011006">
    <property type="entry name" value="CheY-like_superfamily"/>
</dbReference>
<dbReference type="SUPFAM" id="SSF52172">
    <property type="entry name" value="CheY-like"/>
    <property type="match status" value="1"/>
</dbReference>
<sequence length="347" mass="39308">MSIKLLLVEDNEEDRQGFLQSVERFNHEKKTEISVVECKTLDDALEKIDRSFDGAVIDMKLGNQGGEGNEILKLVDEWNLRMPIVVLTGTPSEADHAYVHIDVQKKGEADNLVILEDFRQIHASGLTKVMGSRGLLEKCLSDVYKKNILNQKAAWKAYGMANSEKSEKALMRHVLNHLIQMVDLDEESCVAEEFYIYPPIGDVLRTGSVVRRSGSKDYYLVINPLCDLTFRESGEFNARMIMLCRISTLTECEMHLPEKKQNSEGRKTLKRNLDGNNKSSYHALPKTAFFDGGYIDFEDIISISKRKFKDGFEEPLLQIAPAFIKDVTARLSAYYGRQGQPSLSNVD</sequence>
<reference evidence="3 4" key="1">
    <citation type="submission" date="2019-02" db="EMBL/GenBank/DDBJ databases">
        <title>Current taxonomic status of genus Agrobacterium and description of Agrobacterium cavarae sp. nov. isolated from maize roots.</title>
        <authorList>
            <person name="Flores-Felix J.D."/>
            <person name="Menendez E."/>
            <person name="Ramirez-Bahena M.H."/>
            <person name="Garcia-Fraile P."/>
            <person name="Velazquez E."/>
        </authorList>
    </citation>
    <scope>NUCLEOTIDE SEQUENCE [LARGE SCALE GENOMIC DNA]</scope>
    <source>
        <strain evidence="3 4">RZME10</strain>
    </source>
</reference>
<name>A0ABY1YBX1_9HYPH</name>
<dbReference type="GeneID" id="301040396"/>
<dbReference type="RefSeq" id="WP_130977242.1">
    <property type="nucleotide sequence ID" value="NZ_SISF01000023.1"/>
</dbReference>
<organism evidence="3 4">
    <name type="scientific">Agrobacterium cavarae</name>
    <dbReference type="NCBI Taxonomy" id="2528239"/>
    <lineage>
        <taxon>Bacteria</taxon>
        <taxon>Pseudomonadati</taxon>
        <taxon>Pseudomonadota</taxon>
        <taxon>Alphaproteobacteria</taxon>
        <taxon>Hyphomicrobiales</taxon>
        <taxon>Rhizobiaceae</taxon>
        <taxon>Rhizobium/Agrobacterium group</taxon>
        <taxon>Agrobacterium</taxon>
    </lineage>
</organism>
<evidence type="ECO:0000256" key="1">
    <source>
        <dbReference type="PROSITE-ProRule" id="PRU00169"/>
    </source>
</evidence>
<proteinExistence type="predicted"/>
<dbReference type="PROSITE" id="PS50110">
    <property type="entry name" value="RESPONSE_REGULATORY"/>
    <property type="match status" value="1"/>
</dbReference>
<dbReference type="EMBL" id="SISF01000023">
    <property type="protein sequence ID" value="TBN17032.1"/>
    <property type="molecule type" value="Genomic_DNA"/>
</dbReference>
<feature type="domain" description="Response regulatory" evidence="2">
    <location>
        <begin position="4"/>
        <end position="121"/>
    </location>
</feature>
<protein>
    <recommendedName>
        <fullName evidence="2">Response regulatory domain-containing protein</fullName>
    </recommendedName>
</protein>
<gene>
    <name evidence="3" type="ORF">EYC79_04295</name>
</gene>
<feature type="modified residue" description="4-aspartylphosphate" evidence="1">
    <location>
        <position position="58"/>
    </location>
</feature>
<keyword evidence="1" id="KW-0597">Phosphoprotein</keyword>
<keyword evidence="4" id="KW-1185">Reference proteome</keyword>
<comment type="caution">
    <text evidence="3">The sequence shown here is derived from an EMBL/GenBank/DDBJ whole genome shotgun (WGS) entry which is preliminary data.</text>
</comment>
<dbReference type="InterPro" id="IPR001789">
    <property type="entry name" value="Sig_transdc_resp-reg_receiver"/>
</dbReference>
<dbReference type="Proteomes" id="UP000294239">
    <property type="component" value="Unassembled WGS sequence"/>
</dbReference>